<dbReference type="EC" id="3.1.1.1" evidence="3"/>
<evidence type="ECO:0000313" key="3">
    <source>
        <dbReference type="EMBL" id="BAM47958.1"/>
    </source>
</evidence>
<dbReference type="ESTHER" id="ampxn-k0j7u1">
    <property type="family name" value="CarbLipBact_1"/>
</dbReference>
<dbReference type="PIRSF" id="PIRSF017388">
    <property type="entry name" value="Esterase_lipase"/>
    <property type="match status" value="1"/>
</dbReference>
<dbReference type="EMBL" id="AP012050">
    <property type="protein sequence ID" value="BAM47958.1"/>
    <property type="molecule type" value="Genomic_DNA"/>
</dbReference>
<dbReference type="InterPro" id="IPR029058">
    <property type="entry name" value="AB_hydrolase_fold"/>
</dbReference>
<feature type="domain" description="Serine aminopeptidase S33" evidence="2">
    <location>
        <begin position="162"/>
        <end position="225"/>
    </location>
</feature>
<dbReference type="PATRIC" id="fig|698758.3.peg.1826"/>
<evidence type="ECO:0000259" key="2">
    <source>
        <dbReference type="Pfam" id="PF12146"/>
    </source>
</evidence>
<evidence type="ECO:0000313" key="4">
    <source>
        <dbReference type="Proteomes" id="UP000006294"/>
    </source>
</evidence>
<dbReference type="InterPro" id="IPR051044">
    <property type="entry name" value="MAG_DAG_Lipase"/>
</dbReference>
<dbReference type="HOGENOM" id="CLU_076594_0_0_9"/>
<dbReference type="InterPro" id="IPR012354">
    <property type="entry name" value="Esterase_lipase"/>
</dbReference>
<proteinExistence type="predicted"/>
<dbReference type="InterPro" id="IPR022742">
    <property type="entry name" value="Hydrolase_4"/>
</dbReference>
<accession>K0J7U1</accession>
<protein>
    <submittedName>
        <fullName evidence="3">Carboxylesterase</fullName>
        <ecNumber evidence="3">3.1.1.1</ecNumber>
    </submittedName>
</protein>
<sequence>MKVQQPQPFMFEAGERAVLLLHGFTGHSADVRMLGRFLQKQGYTTYAPIYRGHGGAPEQLLEGGAEAWWSDVKEAYQMLKDKGYQKIAVAGLSLGGLLGLKLSYSDAVVGMVPMCAPMILDEDHRLDDGFRYYATQYKKAEGKTDDVINKEVDQLIEAASPLFEQITNLINEVRDSLDLIYAPTMVVQAEDDQIINPESANYIYQHVESDPKDIKWYQDAGHAITLGNKRDQLHEDIYQFLESLDWN</sequence>
<dbReference type="KEGG" id="axl:AXY_18260"/>
<dbReference type="Pfam" id="PF12146">
    <property type="entry name" value="Hydrolase_4"/>
    <property type="match status" value="2"/>
</dbReference>
<dbReference type="RefSeq" id="WP_015010547.1">
    <property type="nucleotide sequence ID" value="NC_018704.1"/>
</dbReference>
<feature type="active site" description="Charge relay system" evidence="1">
    <location>
        <position position="222"/>
    </location>
</feature>
<dbReference type="Gene3D" id="3.40.50.1820">
    <property type="entry name" value="alpha/beta hydrolase"/>
    <property type="match status" value="1"/>
</dbReference>
<keyword evidence="3" id="KW-0378">Hydrolase</keyword>
<feature type="active site" description="Nucleophile" evidence="1">
    <location>
        <position position="93"/>
    </location>
</feature>
<organism evidence="3 4">
    <name type="scientific">Amphibacillus xylanus (strain ATCC 51415 / DSM 6626 / JCM 7361 / LMG 17667 / NBRC 15112 / Ep01)</name>
    <dbReference type="NCBI Taxonomy" id="698758"/>
    <lineage>
        <taxon>Bacteria</taxon>
        <taxon>Bacillati</taxon>
        <taxon>Bacillota</taxon>
        <taxon>Bacilli</taxon>
        <taxon>Bacillales</taxon>
        <taxon>Bacillaceae</taxon>
        <taxon>Amphibacillus</taxon>
    </lineage>
</organism>
<dbReference type="Proteomes" id="UP000006294">
    <property type="component" value="Chromosome"/>
</dbReference>
<dbReference type="OrthoDB" id="9800213at2"/>
<gene>
    <name evidence="3" type="ordered locus">AXY_18260</name>
</gene>
<dbReference type="GO" id="GO:0106435">
    <property type="term" value="F:carboxylesterase activity"/>
    <property type="evidence" value="ECO:0007669"/>
    <property type="project" value="UniProtKB-EC"/>
</dbReference>
<keyword evidence="4" id="KW-1185">Reference proteome</keyword>
<dbReference type="SUPFAM" id="SSF53474">
    <property type="entry name" value="alpha/beta-Hydrolases"/>
    <property type="match status" value="1"/>
</dbReference>
<name>K0J7U1_AMPXN</name>
<dbReference type="eggNOG" id="COG1647">
    <property type="taxonomic scope" value="Bacteria"/>
</dbReference>
<dbReference type="PANTHER" id="PTHR11614">
    <property type="entry name" value="PHOSPHOLIPASE-RELATED"/>
    <property type="match status" value="1"/>
</dbReference>
<evidence type="ECO:0000256" key="1">
    <source>
        <dbReference type="PIRSR" id="PIRSR017388-1"/>
    </source>
</evidence>
<reference evidence="3 4" key="1">
    <citation type="submission" date="2011-01" db="EMBL/GenBank/DDBJ databases">
        <title>Whole genome sequence of Amphibacillus xylinus NBRC 15112.</title>
        <authorList>
            <person name="Nakazawa H."/>
            <person name="Katano Y."/>
            <person name="Nakamura S."/>
            <person name="Sasagawa M."/>
            <person name="Fukada J."/>
            <person name="Arai T."/>
            <person name="Sasakura N."/>
            <person name="Mochizuki D."/>
            <person name="Hosoyama A."/>
            <person name="Harada K."/>
            <person name="Horikawa H."/>
            <person name="Kato Y."/>
            <person name="Harada T."/>
            <person name="Sasaki K."/>
            <person name="Sekiguchi M."/>
            <person name="Hodoyama M."/>
            <person name="Nishiko R."/>
            <person name="Narita H."/>
            <person name="Hanamaki A."/>
            <person name="Hata C."/>
            <person name="Konno Y."/>
            <person name="Niimura Y."/>
            <person name="Yamazaki S."/>
            <person name="Fujita N."/>
        </authorList>
    </citation>
    <scope>NUCLEOTIDE SEQUENCE [LARGE SCALE GENOMIC DNA]</scope>
    <source>
        <strain evidence="4">ATCC 51415 / DSM 6626 / JCM 7361 / LMG 17667 / NBRC 15112 / Ep01</strain>
    </source>
</reference>
<feature type="domain" description="Serine aminopeptidase S33" evidence="2">
    <location>
        <begin position="16"/>
        <end position="122"/>
    </location>
</feature>
<feature type="active site" description="Charge relay system" evidence="1">
    <location>
        <position position="192"/>
    </location>
</feature>
<dbReference type="AlphaFoldDB" id="K0J7U1"/>
<dbReference type="STRING" id="698758.AXY_18260"/>